<dbReference type="PANTHER" id="PTHR11717:SF7">
    <property type="entry name" value="LOW MOLECULAR WEIGHT PHOSPHOTYROSINE PROTEIN PHOSPHATASE"/>
    <property type="match status" value="1"/>
</dbReference>
<reference evidence="10 11" key="1">
    <citation type="submission" date="2016-02" db="EMBL/GenBank/DDBJ databases">
        <title>Comparative genomic and transcriptomic foundation for Pichia pastoris.</title>
        <authorList>
            <person name="Love K.R."/>
            <person name="Shah K.A."/>
            <person name="Whittaker C.A."/>
            <person name="Wu J."/>
            <person name="Bartlett M.C."/>
            <person name="Ma D."/>
            <person name="Leeson R.L."/>
            <person name="Priest M."/>
            <person name="Young S.K."/>
            <person name="Love J.C."/>
        </authorList>
    </citation>
    <scope>NUCLEOTIDE SEQUENCE [LARGE SCALE GENOMIC DNA]</scope>
    <source>
        <strain evidence="10 11">ATCC 28485</strain>
    </source>
</reference>
<dbReference type="Proteomes" id="UP000094565">
    <property type="component" value="Chromosome 1"/>
</dbReference>
<feature type="active site" evidence="8">
    <location>
        <position position="16"/>
    </location>
</feature>
<dbReference type="InterPro" id="IPR002115">
    <property type="entry name" value="Tyr_Pase_low_mol_wt_mml"/>
</dbReference>
<dbReference type="EMBL" id="CP014584">
    <property type="protein sequence ID" value="ANZ73726.1"/>
    <property type="molecule type" value="Genomic_DNA"/>
</dbReference>
<feature type="active site" description="Nucleophile" evidence="8">
    <location>
        <position position="10"/>
    </location>
</feature>
<evidence type="ECO:0000256" key="1">
    <source>
        <dbReference type="ARBA" id="ARBA00000032"/>
    </source>
</evidence>
<name>A0A1B2J6W2_PICPA</name>
<dbReference type="GO" id="GO:0003993">
    <property type="term" value="F:acid phosphatase activity"/>
    <property type="evidence" value="ECO:0007669"/>
    <property type="project" value="UniProtKB-EC"/>
</dbReference>
<evidence type="ECO:0000313" key="11">
    <source>
        <dbReference type="Proteomes" id="UP000094565"/>
    </source>
</evidence>
<sequence>MAPISVAFVCLGNICRSPMAEAVFTHMVKEKGLDSKFEKIDSFGTAGYHVGDTPDHRSEGCCRKHGVPVNHRGQQISPDDFYHFDYILAMDESNLSNLKRIQPKDSNAIVKLFGDYRTDRSFHKIVEDPYYGGSTGFERNFKQITHFSEEFLNKEL</sequence>
<dbReference type="InterPro" id="IPR036196">
    <property type="entry name" value="Ptyr_pPase_sf"/>
</dbReference>
<evidence type="ECO:0000259" key="9">
    <source>
        <dbReference type="SMART" id="SM00226"/>
    </source>
</evidence>
<evidence type="ECO:0000256" key="2">
    <source>
        <dbReference type="ARBA" id="ARBA00004496"/>
    </source>
</evidence>
<evidence type="ECO:0000256" key="7">
    <source>
        <dbReference type="ARBA" id="ARBA00051722"/>
    </source>
</evidence>
<dbReference type="PRINTS" id="PR00719">
    <property type="entry name" value="LMWPTPASE"/>
</dbReference>
<dbReference type="InterPro" id="IPR023485">
    <property type="entry name" value="Ptyr_pPase"/>
</dbReference>
<dbReference type="InterPro" id="IPR017867">
    <property type="entry name" value="Tyr_phospatase_low_mol_wt"/>
</dbReference>
<dbReference type="FunFam" id="3.40.50.2300:FF:000105">
    <property type="entry name" value="Low molecular weight phosphotyrosine protein"/>
    <property type="match status" value="1"/>
</dbReference>
<gene>
    <name evidence="10" type="primary">LTP1</name>
    <name evidence="10" type="ORF">ATY40_BA7500921</name>
</gene>
<comment type="catalytic activity">
    <reaction evidence="1">
        <text>a phosphate monoester + H2O = an alcohol + phosphate</text>
        <dbReference type="Rhea" id="RHEA:15017"/>
        <dbReference type="ChEBI" id="CHEBI:15377"/>
        <dbReference type="ChEBI" id="CHEBI:30879"/>
        <dbReference type="ChEBI" id="CHEBI:43474"/>
        <dbReference type="ChEBI" id="CHEBI:67140"/>
        <dbReference type="EC" id="3.1.3.2"/>
    </reaction>
</comment>
<accession>A0A1B2J6W2</accession>
<evidence type="ECO:0000256" key="8">
    <source>
        <dbReference type="PIRSR" id="PIRSR617867-1"/>
    </source>
</evidence>
<dbReference type="InterPro" id="IPR050438">
    <property type="entry name" value="LMW_PTPase"/>
</dbReference>
<organism evidence="10 11">
    <name type="scientific">Komagataella pastoris</name>
    <name type="common">Yeast</name>
    <name type="synonym">Pichia pastoris</name>
    <dbReference type="NCBI Taxonomy" id="4922"/>
    <lineage>
        <taxon>Eukaryota</taxon>
        <taxon>Fungi</taxon>
        <taxon>Dikarya</taxon>
        <taxon>Ascomycota</taxon>
        <taxon>Saccharomycotina</taxon>
        <taxon>Pichiomycetes</taxon>
        <taxon>Pichiales</taxon>
        <taxon>Pichiaceae</taxon>
        <taxon>Komagataella</taxon>
    </lineage>
</organism>
<dbReference type="CDD" id="cd16343">
    <property type="entry name" value="LMWPTP"/>
    <property type="match status" value="1"/>
</dbReference>
<dbReference type="AlphaFoldDB" id="A0A1B2J6W2"/>
<evidence type="ECO:0000256" key="5">
    <source>
        <dbReference type="ARBA" id="ARBA00022801"/>
    </source>
</evidence>
<keyword evidence="5" id="KW-0378">Hydrolase</keyword>
<dbReference type="GO" id="GO:0005737">
    <property type="term" value="C:cytoplasm"/>
    <property type="evidence" value="ECO:0007669"/>
    <property type="project" value="UniProtKB-SubCell"/>
</dbReference>
<dbReference type="PRINTS" id="PR00720">
    <property type="entry name" value="MAMMALPTPASE"/>
</dbReference>
<feature type="active site" description="Proton donor" evidence="8">
    <location>
        <position position="128"/>
    </location>
</feature>
<comment type="similarity">
    <text evidence="3">Belongs to the low molecular weight phosphotyrosine protein phosphatase family.</text>
</comment>
<dbReference type="SUPFAM" id="SSF52788">
    <property type="entry name" value="Phosphotyrosine protein phosphatases I"/>
    <property type="match status" value="1"/>
</dbReference>
<proteinExistence type="inferred from homology"/>
<evidence type="ECO:0000313" key="10">
    <source>
        <dbReference type="EMBL" id="ANZ73726.1"/>
    </source>
</evidence>
<keyword evidence="4" id="KW-0963">Cytoplasm</keyword>
<dbReference type="SMART" id="SM00226">
    <property type="entry name" value="LMWPc"/>
    <property type="match status" value="1"/>
</dbReference>
<dbReference type="Pfam" id="PF01451">
    <property type="entry name" value="LMWPc"/>
    <property type="match status" value="1"/>
</dbReference>
<keyword evidence="6" id="KW-0904">Protein phosphatase</keyword>
<protein>
    <submittedName>
        <fullName evidence="10">BA75_00921T0</fullName>
    </submittedName>
</protein>
<feature type="domain" description="Phosphotyrosine protein phosphatase I" evidence="9">
    <location>
        <begin position="4"/>
        <end position="154"/>
    </location>
</feature>
<comment type="catalytic activity">
    <reaction evidence="7">
        <text>O-phospho-L-tyrosyl-[protein] + H2O = L-tyrosyl-[protein] + phosphate</text>
        <dbReference type="Rhea" id="RHEA:10684"/>
        <dbReference type="Rhea" id="RHEA-COMP:10136"/>
        <dbReference type="Rhea" id="RHEA-COMP:20101"/>
        <dbReference type="ChEBI" id="CHEBI:15377"/>
        <dbReference type="ChEBI" id="CHEBI:43474"/>
        <dbReference type="ChEBI" id="CHEBI:46858"/>
        <dbReference type="ChEBI" id="CHEBI:61978"/>
        <dbReference type="EC" id="3.1.3.48"/>
    </reaction>
</comment>
<evidence type="ECO:0000256" key="3">
    <source>
        <dbReference type="ARBA" id="ARBA00011063"/>
    </source>
</evidence>
<dbReference type="OrthoDB" id="3388at2759"/>
<keyword evidence="11" id="KW-1185">Reference proteome</keyword>
<evidence type="ECO:0000256" key="4">
    <source>
        <dbReference type="ARBA" id="ARBA00022490"/>
    </source>
</evidence>
<dbReference type="GO" id="GO:0004726">
    <property type="term" value="F:non-membrane spanning protein tyrosine phosphatase activity"/>
    <property type="evidence" value="ECO:0007669"/>
    <property type="project" value="InterPro"/>
</dbReference>
<evidence type="ECO:0000256" key="6">
    <source>
        <dbReference type="ARBA" id="ARBA00022912"/>
    </source>
</evidence>
<dbReference type="Gene3D" id="3.40.50.2300">
    <property type="match status" value="1"/>
</dbReference>
<dbReference type="PANTHER" id="PTHR11717">
    <property type="entry name" value="LOW MOLECULAR WEIGHT PROTEIN TYROSINE PHOSPHATASE"/>
    <property type="match status" value="1"/>
</dbReference>
<comment type="subcellular location">
    <subcellularLocation>
        <location evidence="2">Cytoplasm</location>
    </subcellularLocation>
</comment>